<evidence type="ECO:0000313" key="2">
    <source>
        <dbReference type="EMBL" id="CAD9586773.1"/>
    </source>
</evidence>
<gene>
    <name evidence="2" type="ORF">LDAN0321_LOCUS12047</name>
</gene>
<name>A0A7S2KTZ5_9STRA</name>
<proteinExistence type="predicted"/>
<dbReference type="AlphaFoldDB" id="A0A7S2KTZ5"/>
<feature type="region of interest" description="Disordered" evidence="1">
    <location>
        <begin position="81"/>
        <end position="105"/>
    </location>
</feature>
<protein>
    <submittedName>
        <fullName evidence="2">Uncharacterized protein</fullName>
    </submittedName>
</protein>
<sequence length="111" mass="12674">MASLWTLAQVRSVFLAILQHAAELGVLALCLDLLQRNCTAYIKSNTVKKSSRSASRANTDKGGVADVDRDYYYEDEYGVTDDMYQPRPSRSRLNRSQRPQQGFHTDFFFKC</sequence>
<dbReference type="EMBL" id="HBGY01018896">
    <property type="protein sequence ID" value="CAD9586773.1"/>
    <property type="molecule type" value="Transcribed_RNA"/>
</dbReference>
<organism evidence="2">
    <name type="scientific">Leptocylindrus danicus</name>
    <dbReference type="NCBI Taxonomy" id="163516"/>
    <lineage>
        <taxon>Eukaryota</taxon>
        <taxon>Sar</taxon>
        <taxon>Stramenopiles</taxon>
        <taxon>Ochrophyta</taxon>
        <taxon>Bacillariophyta</taxon>
        <taxon>Coscinodiscophyceae</taxon>
        <taxon>Chaetocerotophycidae</taxon>
        <taxon>Leptocylindrales</taxon>
        <taxon>Leptocylindraceae</taxon>
        <taxon>Leptocylindrus</taxon>
    </lineage>
</organism>
<evidence type="ECO:0000256" key="1">
    <source>
        <dbReference type="SAM" id="MobiDB-lite"/>
    </source>
</evidence>
<reference evidence="2" key="1">
    <citation type="submission" date="2021-01" db="EMBL/GenBank/DDBJ databases">
        <authorList>
            <person name="Corre E."/>
            <person name="Pelletier E."/>
            <person name="Niang G."/>
            <person name="Scheremetjew M."/>
            <person name="Finn R."/>
            <person name="Kale V."/>
            <person name="Holt S."/>
            <person name="Cochrane G."/>
            <person name="Meng A."/>
            <person name="Brown T."/>
            <person name="Cohen L."/>
        </authorList>
    </citation>
    <scope>NUCLEOTIDE SEQUENCE</scope>
    <source>
        <strain evidence="2">B650</strain>
    </source>
</reference>
<accession>A0A7S2KTZ5</accession>